<dbReference type="EMBL" id="CP002581">
    <property type="protein sequence ID" value="AJK50512.1"/>
    <property type="molecule type" value="Genomic_DNA"/>
</dbReference>
<dbReference type="AlphaFoldDB" id="A0A0B6RYT2"/>
<keyword evidence="3" id="KW-1185">Reference proteome</keyword>
<dbReference type="Proteomes" id="UP000031838">
    <property type="component" value="Chromosome 2"/>
</dbReference>
<sequence length="188" mass="20077">MSAPPVPRHSASRPSPPLPAHERRDLQLKHHLAFARLRADCSDPAPLAVLANVIRLAWQLRDVASTPSLASRCRGAEQALEGAFLRGAPYRLDAMQRDAIGLLLALHDAQLATLTIDRYLDAWRAIRAAPPAPPEGDRRKRRAREGGLPGVRPTRVTGEPISRGTPAVRRACGDASSGAAHPPSGGSA</sequence>
<organism evidence="2 3">
    <name type="scientific">Burkholderia plantarii</name>
    <dbReference type="NCBI Taxonomy" id="41899"/>
    <lineage>
        <taxon>Bacteria</taxon>
        <taxon>Pseudomonadati</taxon>
        <taxon>Pseudomonadota</taxon>
        <taxon>Betaproteobacteria</taxon>
        <taxon>Burkholderiales</taxon>
        <taxon>Burkholderiaceae</taxon>
        <taxon>Burkholderia</taxon>
    </lineage>
</organism>
<reference evidence="2 3" key="2">
    <citation type="journal article" date="2016" name="Appl. Microbiol. Biotechnol.">
        <title>Mutations improving production and secretion of extracellular lipase by Burkholderia glumae PG1.</title>
        <authorList>
            <person name="Knapp A."/>
            <person name="Voget S."/>
            <person name="Gao R."/>
            <person name="Zaburannyi N."/>
            <person name="Krysciak D."/>
            <person name="Breuer M."/>
            <person name="Hauer B."/>
            <person name="Streit W.R."/>
            <person name="Muller R."/>
            <person name="Daniel R."/>
            <person name="Jaeger K.E."/>
        </authorList>
    </citation>
    <scope>NUCLEOTIDE SEQUENCE [LARGE SCALE GENOMIC DNA]</scope>
    <source>
        <strain evidence="2 3">PG1</strain>
    </source>
</reference>
<feature type="region of interest" description="Disordered" evidence="1">
    <location>
        <begin position="1"/>
        <end position="21"/>
    </location>
</feature>
<reference evidence="3" key="1">
    <citation type="submission" date="2011-03" db="EMBL/GenBank/DDBJ databases">
        <authorList>
            <person name="Voget S."/>
            <person name="Streit W.R."/>
            <person name="Jaeger K.E."/>
            <person name="Daniel R."/>
        </authorList>
    </citation>
    <scope>NUCLEOTIDE SEQUENCE [LARGE SCALE GENOMIC DNA]</scope>
    <source>
        <strain evidence="3">PG1</strain>
    </source>
</reference>
<proteinExistence type="predicted"/>
<accession>A0A0B6RYT2</accession>
<protein>
    <submittedName>
        <fullName evidence="2">Uncharacterized protein</fullName>
    </submittedName>
</protein>
<dbReference type="KEGG" id="bgp:BGL_2c24560"/>
<name>A0A0B6RYT2_BURPL</name>
<gene>
    <name evidence="2" type="ORF">BGL_2c24560</name>
</gene>
<feature type="region of interest" description="Disordered" evidence="1">
    <location>
        <begin position="129"/>
        <end position="188"/>
    </location>
</feature>
<evidence type="ECO:0000313" key="2">
    <source>
        <dbReference type="EMBL" id="AJK50512.1"/>
    </source>
</evidence>
<feature type="compositionally biased region" description="Low complexity" evidence="1">
    <location>
        <begin position="173"/>
        <end position="188"/>
    </location>
</feature>
<evidence type="ECO:0000256" key="1">
    <source>
        <dbReference type="SAM" id="MobiDB-lite"/>
    </source>
</evidence>
<evidence type="ECO:0000313" key="3">
    <source>
        <dbReference type="Proteomes" id="UP000031838"/>
    </source>
</evidence>
<dbReference type="HOGENOM" id="CLU_1438573_0_0_4"/>